<protein>
    <submittedName>
        <fullName evidence="2">ABC transporter permease</fullName>
    </submittedName>
</protein>
<dbReference type="Proteomes" id="UP000885648">
    <property type="component" value="Unassembled WGS sequence"/>
</dbReference>
<dbReference type="PANTHER" id="PTHR43471:SF13">
    <property type="entry name" value="ABC-2 TYPE TRANSPORT SYSTEM PERMEASE PROTEIN"/>
    <property type="match status" value="1"/>
</dbReference>
<gene>
    <name evidence="2" type="ORF">ENN52_08950</name>
</gene>
<keyword evidence="1" id="KW-0812">Transmembrane</keyword>
<comment type="caution">
    <text evidence="2">The sequence shown here is derived from an EMBL/GenBank/DDBJ whole genome shotgun (WGS) entry which is preliminary data.</text>
</comment>
<reference evidence="2" key="1">
    <citation type="journal article" date="2020" name="mSystems">
        <title>Genome- and Community-Level Interaction Insights into Carbon Utilization and Element Cycling Functions of Hydrothermarchaeota in Hydrothermal Sediment.</title>
        <authorList>
            <person name="Zhou Z."/>
            <person name="Liu Y."/>
            <person name="Xu W."/>
            <person name="Pan J."/>
            <person name="Luo Z.H."/>
            <person name="Li M."/>
        </authorList>
    </citation>
    <scope>NUCLEOTIDE SEQUENCE</scope>
    <source>
        <strain evidence="2">SpSt-1183</strain>
    </source>
</reference>
<feature type="transmembrane region" description="Helical" evidence="1">
    <location>
        <begin position="200"/>
        <end position="222"/>
    </location>
</feature>
<feature type="transmembrane region" description="Helical" evidence="1">
    <location>
        <begin position="84"/>
        <end position="104"/>
    </location>
</feature>
<dbReference type="Pfam" id="PF12679">
    <property type="entry name" value="ABC2_membrane_2"/>
    <property type="match status" value="1"/>
</dbReference>
<feature type="transmembrane region" description="Helical" evidence="1">
    <location>
        <begin position="168"/>
        <end position="188"/>
    </location>
</feature>
<dbReference type="PANTHER" id="PTHR43471">
    <property type="entry name" value="ABC TRANSPORTER PERMEASE"/>
    <property type="match status" value="1"/>
</dbReference>
<proteinExistence type="predicted"/>
<feature type="transmembrane region" description="Helical" evidence="1">
    <location>
        <begin position="131"/>
        <end position="156"/>
    </location>
</feature>
<evidence type="ECO:0000256" key="1">
    <source>
        <dbReference type="SAM" id="Phobius"/>
    </source>
</evidence>
<feature type="transmembrane region" description="Helical" evidence="1">
    <location>
        <begin position="25"/>
        <end position="45"/>
    </location>
</feature>
<accession>A0A831LGG4</accession>
<organism evidence="2">
    <name type="scientific">Methanofollis liminatans</name>
    <dbReference type="NCBI Taxonomy" id="2201"/>
    <lineage>
        <taxon>Archaea</taxon>
        <taxon>Methanobacteriati</taxon>
        <taxon>Methanobacteriota</taxon>
        <taxon>Stenosarchaea group</taxon>
        <taxon>Methanomicrobia</taxon>
        <taxon>Methanomicrobiales</taxon>
        <taxon>Methanomicrobiaceae</taxon>
        <taxon>Methanofollis</taxon>
    </lineage>
</organism>
<dbReference type="GO" id="GO:0140359">
    <property type="term" value="F:ABC-type transporter activity"/>
    <property type="evidence" value="ECO:0007669"/>
    <property type="project" value="InterPro"/>
</dbReference>
<dbReference type="GO" id="GO:0005886">
    <property type="term" value="C:plasma membrane"/>
    <property type="evidence" value="ECO:0007669"/>
    <property type="project" value="UniProtKB-SubCell"/>
</dbReference>
<dbReference type="EMBL" id="DSBY01000360">
    <property type="protein sequence ID" value="HDS64221.1"/>
    <property type="molecule type" value="Genomic_DNA"/>
</dbReference>
<name>A0A831LGG4_9EURY</name>
<sequence>MRSTGLRVIAGKEFNDHLRSRKFHLIFGIFLVIAVIGLIGGMVTYQEQLEDYNRAQSAVQDTDEFMEKSYYSWKPSMLSAFNEMSSLMTTIGVILGIAMGFDLITREKESKSLKILLSHPVYRDEVINGKALGGIAAIALAMGIVLVISLAVMLLFGIVPNFEETVRMFLFGALSFLLVFSFFAIALFMSTVAKDSGSAIIYTLIIMIVLSSLLPIFTYGSVYTAVFGQPPDPPESAMVRYGGYGGAYVSSAVSVSFGGEEKVDPLVDEAWQKYEEESRAYWERRQAVSDAVSLLSPTSNYQMLAYAATNPDMARMMLSSSRFSVVDMGDDIPQEGFSALFALLGQMAKNIAALLITPALFFGLAWVRFMREDVR</sequence>
<keyword evidence="1" id="KW-1133">Transmembrane helix</keyword>
<dbReference type="AlphaFoldDB" id="A0A831LGG4"/>
<keyword evidence="1" id="KW-0472">Membrane</keyword>
<feature type="transmembrane region" description="Helical" evidence="1">
    <location>
        <begin position="351"/>
        <end position="369"/>
    </location>
</feature>
<evidence type="ECO:0000313" key="2">
    <source>
        <dbReference type="EMBL" id="HDS64221.1"/>
    </source>
</evidence>